<name>A0A6M8SUA4_9NEIS</name>
<dbReference type="EMBL" id="CP054143">
    <property type="protein sequence ID" value="QKJ67668.1"/>
    <property type="molecule type" value="Genomic_DNA"/>
</dbReference>
<dbReference type="SUPFAM" id="SSF50993">
    <property type="entry name" value="Peptidase/esterase 'gauge' domain"/>
    <property type="match status" value="1"/>
</dbReference>
<dbReference type="InterPro" id="IPR029058">
    <property type="entry name" value="AB_hydrolase_fold"/>
</dbReference>
<dbReference type="SUPFAM" id="SSF53474">
    <property type="entry name" value="alpha/beta-Hydrolases"/>
    <property type="match status" value="1"/>
</dbReference>
<dbReference type="GO" id="GO:0070012">
    <property type="term" value="F:oligopeptidase activity"/>
    <property type="evidence" value="ECO:0007669"/>
    <property type="project" value="TreeGrafter"/>
</dbReference>
<reference evidence="6 7" key="1">
    <citation type="submission" date="2020-05" db="EMBL/GenBank/DDBJ databases">
        <title>Complete genome sequence of Deefgea sp. D17.</title>
        <authorList>
            <person name="Bae J.-W."/>
            <person name="Han J.E."/>
        </authorList>
    </citation>
    <scope>NUCLEOTIDE SEQUENCE [LARGE SCALE GENOMIC DNA]</scope>
    <source>
        <strain evidence="6 7">D17</strain>
    </source>
</reference>
<gene>
    <name evidence="6" type="ORF">HQN60_13625</name>
</gene>
<dbReference type="Gene3D" id="3.40.50.1820">
    <property type="entry name" value="alpha/beta hydrolase"/>
    <property type="match status" value="1"/>
</dbReference>
<dbReference type="PANTHER" id="PTHR42881">
    <property type="entry name" value="PROLYL ENDOPEPTIDASE"/>
    <property type="match status" value="1"/>
</dbReference>
<feature type="domain" description="Peptidase S9 prolyl oligopeptidase catalytic" evidence="4">
    <location>
        <begin position="469"/>
        <end position="674"/>
    </location>
</feature>
<protein>
    <submittedName>
        <fullName evidence="6">S9 family peptidase</fullName>
    </submittedName>
</protein>
<evidence type="ECO:0000259" key="5">
    <source>
        <dbReference type="Pfam" id="PF02897"/>
    </source>
</evidence>
<evidence type="ECO:0000256" key="3">
    <source>
        <dbReference type="ARBA" id="ARBA00022825"/>
    </source>
</evidence>
<evidence type="ECO:0000313" key="6">
    <source>
        <dbReference type="EMBL" id="QKJ67668.1"/>
    </source>
</evidence>
<dbReference type="InterPro" id="IPR023302">
    <property type="entry name" value="Pept_S9A_N"/>
</dbReference>
<dbReference type="GO" id="GO:0005829">
    <property type="term" value="C:cytosol"/>
    <property type="evidence" value="ECO:0007669"/>
    <property type="project" value="TreeGrafter"/>
</dbReference>
<keyword evidence="3" id="KW-0720">Serine protease</keyword>
<dbReference type="InterPro" id="IPR051167">
    <property type="entry name" value="Prolyl_oligopep/macrocyclase"/>
</dbReference>
<dbReference type="GO" id="GO:0004252">
    <property type="term" value="F:serine-type endopeptidase activity"/>
    <property type="evidence" value="ECO:0007669"/>
    <property type="project" value="InterPro"/>
</dbReference>
<dbReference type="AlphaFoldDB" id="A0A6M8SUA4"/>
<dbReference type="Pfam" id="PF02897">
    <property type="entry name" value="Peptidase_S9_N"/>
    <property type="match status" value="1"/>
</dbReference>
<keyword evidence="1" id="KW-0645">Protease</keyword>
<organism evidence="6 7">
    <name type="scientific">Deefgea piscis</name>
    <dbReference type="NCBI Taxonomy" id="2739061"/>
    <lineage>
        <taxon>Bacteria</taxon>
        <taxon>Pseudomonadati</taxon>
        <taxon>Pseudomonadota</taxon>
        <taxon>Betaproteobacteria</taxon>
        <taxon>Neisseriales</taxon>
        <taxon>Chitinibacteraceae</taxon>
        <taxon>Deefgea</taxon>
    </lineage>
</organism>
<keyword evidence="2" id="KW-0378">Hydrolase</keyword>
<proteinExistence type="predicted"/>
<dbReference type="Pfam" id="PF00326">
    <property type="entry name" value="Peptidase_S9"/>
    <property type="match status" value="1"/>
</dbReference>
<dbReference type="PRINTS" id="PR00862">
    <property type="entry name" value="PROLIGOPTASE"/>
</dbReference>
<dbReference type="GO" id="GO:0006508">
    <property type="term" value="P:proteolysis"/>
    <property type="evidence" value="ECO:0007669"/>
    <property type="project" value="UniProtKB-KW"/>
</dbReference>
<sequence>MPHSDPFLFLEDHDQAQSWIAAQNQRCRAAMDADPRFALMTEQILQFSQSQQQIPYFAQHGDWLYHFYQGSTRPRGVYRRTTLASYQSPDPQWHIVFDLDQLAADEGVEWQLAGISHCILQANLCLISLSVSGSDGHVCREYDVEQQGFVANGFHFPFGKNVIHWRDANSVFVAPAWDESQLTQAGLPCEVWLLQRGQDWDGAANLVVLPETSLRAQAWRFLDGNLTAFDVIEAAHSLDQKAYYHLDDDLQLQHLPLPLRCDVLAYSHGDLIVKLASNWSRQGQDYPSGALLAVACDAKTAKLGRIQLLIAPDAQQSIQTIEATLSGIVVAMLDCVKSRVLGFVWQQGAWQQQPNLLPDGGVIEFVDQPWQTDVLYFNYSDFLHPATLYRYDLLGQQTPEILRQQLPAFDSQHFIQQQRFARAKDGTPIPYFIVHHQSLVLDGQTPTLLYGYGGFAQSLLPYYVDNLGPQWLAKGGAFVVANIRGGGEFGPAWHQAAQGAARQVSFDDFIAIAEDLIAQGLTSPRRLAIQGGSHGGLLVGACLTQRPELFKAVVCEAPLLDMLRYPELGAGASWLAEYGDPAIAEQGAVLAAYSPYQHVAPASEQTYPAVLLSCASCDDRVHPAHARKMAAKLLEQGHQVLFFEKAQGGHQHGYSALETAQELSRTLVFLQQQLMD</sequence>
<keyword evidence="7" id="KW-1185">Reference proteome</keyword>
<evidence type="ECO:0000256" key="2">
    <source>
        <dbReference type="ARBA" id="ARBA00022801"/>
    </source>
</evidence>
<dbReference type="InterPro" id="IPR001375">
    <property type="entry name" value="Peptidase_S9_cat"/>
</dbReference>
<dbReference type="KEGG" id="dee:HQN60_13625"/>
<dbReference type="Proteomes" id="UP000504844">
    <property type="component" value="Chromosome"/>
</dbReference>
<evidence type="ECO:0000259" key="4">
    <source>
        <dbReference type="Pfam" id="PF00326"/>
    </source>
</evidence>
<dbReference type="PANTHER" id="PTHR42881:SF13">
    <property type="entry name" value="PROLYL ENDOPEPTIDASE"/>
    <property type="match status" value="1"/>
</dbReference>
<accession>A0A6M8SUA4</accession>
<evidence type="ECO:0000256" key="1">
    <source>
        <dbReference type="ARBA" id="ARBA00022670"/>
    </source>
</evidence>
<dbReference type="RefSeq" id="WP_173534169.1">
    <property type="nucleotide sequence ID" value="NZ_CP054143.1"/>
</dbReference>
<dbReference type="InterPro" id="IPR002470">
    <property type="entry name" value="Peptidase_S9A"/>
</dbReference>
<dbReference type="Gene3D" id="2.130.10.120">
    <property type="entry name" value="Prolyl oligopeptidase, N-terminal domain"/>
    <property type="match status" value="1"/>
</dbReference>
<feature type="domain" description="Peptidase S9A N-terminal" evidence="5">
    <location>
        <begin position="4"/>
        <end position="397"/>
    </location>
</feature>
<evidence type="ECO:0000313" key="7">
    <source>
        <dbReference type="Proteomes" id="UP000504844"/>
    </source>
</evidence>